<sequence>MTALNSEIYDINIIQVDGDGNESLYLRLHFIR</sequence>
<dbReference type="EMBL" id="VITW01000009">
    <property type="protein sequence ID" value="TWB69450.1"/>
    <property type="molecule type" value="Genomic_DNA"/>
</dbReference>
<keyword evidence="2" id="KW-1185">Reference proteome</keyword>
<gene>
    <name evidence="1" type="ORF">FBZ95_10946</name>
</gene>
<evidence type="ECO:0000313" key="1">
    <source>
        <dbReference type="EMBL" id="TWB69450.1"/>
    </source>
</evidence>
<organism evidence="1 2">
    <name type="scientific">Bradyrhizobium sacchari</name>
    <dbReference type="NCBI Taxonomy" id="1399419"/>
    <lineage>
        <taxon>Bacteria</taxon>
        <taxon>Pseudomonadati</taxon>
        <taxon>Pseudomonadota</taxon>
        <taxon>Alphaproteobacteria</taxon>
        <taxon>Hyphomicrobiales</taxon>
        <taxon>Nitrobacteraceae</taxon>
        <taxon>Bradyrhizobium</taxon>
    </lineage>
</organism>
<dbReference type="AlphaFoldDB" id="A0A560JMB6"/>
<comment type="caution">
    <text evidence="1">The sequence shown here is derived from an EMBL/GenBank/DDBJ whole genome shotgun (WGS) entry which is preliminary data.</text>
</comment>
<proteinExistence type="predicted"/>
<protein>
    <submittedName>
        <fullName evidence="1">Uncharacterized protein</fullName>
    </submittedName>
</protein>
<name>A0A560JMB6_9BRAD</name>
<accession>A0A560JMB6</accession>
<reference evidence="1 2" key="1">
    <citation type="submission" date="2019-06" db="EMBL/GenBank/DDBJ databases">
        <title>Genomic Encyclopedia of Type Strains, Phase IV (KMG-V): Genome sequencing to study the core and pangenomes of soil and plant-associated prokaryotes.</title>
        <authorList>
            <person name="Whitman W."/>
        </authorList>
    </citation>
    <scope>NUCLEOTIDE SEQUENCE [LARGE SCALE GENOMIC DNA]</scope>
    <source>
        <strain evidence="1 2">BR 10556</strain>
    </source>
</reference>
<dbReference type="Proteomes" id="UP000315914">
    <property type="component" value="Unassembled WGS sequence"/>
</dbReference>
<evidence type="ECO:0000313" key="2">
    <source>
        <dbReference type="Proteomes" id="UP000315914"/>
    </source>
</evidence>